<dbReference type="GO" id="GO:0008360">
    <property type="term" value="P:regulation of cell shape"/>
    <property type="evidence" value="ECO:0007669"/>
    <property type="project" value="UniProtKB-KW"/>
</dbReference>
<feature type="transmembrane region" description="Helical" evidence="6">
    <location>
        <begin position="273"/>
        <end position="293"/>
    </location>
</feature>
<dbReference type="Pfam" id="PF01098">
    <property type="entry name" value="FTSW_RODA_SPOVE"/>
    <property type="match status" value="1"/>
</dbReference>
<protein>
    <submittedName>
        <fullName evidence="7">Rod shape-determining protein RodA</fullName>
    </submittedName>
</protein>
<evidence type="ECO:0000313" key="8">
    <source>
        <dbReference type="Proteomes" id="UP000231464"/>
    </source>
</evidence>
<dbReference type="GO" id="GO:0032153">
    <property type="term" value="C:cell division site"/>
    <property type="evidence" value="ECO:0007669"/>
    <property type="project" value="TreeGrafter"/>
</dbReference>
<feature type="transmembrane region" description="Helical" evidence="6">
    <location>
        <begin position="50"/>
        <end position="70"/>
    </location>
</feature>
<comment type="caution">
    <text evidence="7">The sequence shown here is derived from an EMBL/GenBank/DDBJ whole genome shotgun (WGS) entry which is preliminary data.</text>
</comment>
<dbReference type="PANTHER" id="PTHR30474">
    <property type="entry name" value="CELL CYCLE PROTEIN"/>
    <property type="match status" value="1"/>
</dbReference>
<dbReference type="NCBIfam" id="TIGR02210">
    <property type="entry name" value="rodA_shape"/>
    <property type="match status" value="1"/>
</dbReference>
<feature type="transmembrane region" description="Helical" evidence="6">
    <location>
        <begin position="163"/>
        <end position="180"/>
    </location>
</feature>
<evidence type="ECO:0000256" key="4">
    <source>
        <dbReference type="ARBA" id="ARBA00022989"/>
    </source>
</evidence>
<keyword evidence="3" id="KW-0133">Cell shape</keyword>
<dbReference type="AlphaFoldDB" id="A0A2M6WB91"/>
<gene>
    <name evidence="7" type="ORF">COU23_00525</name>
</gene>
<feature type="transmembrane region" description="Helical" evidence="6">
    <location>
        <begin position="12"/>
        <end position="35"/>
    </location>
</feature>
<evidence type="ECO:0000256" key="2">
    <source>
        <dbReference type="ARBA" id="ARBA00022692"/>
    </source>
</evidence>
<evidence type="ECO:0000256" key="5">
    <source>
        <dbReference type="ARBA" id="ARBA00023136"/>
    </source>
</evidence>
<keyword evidence="5 6" id="KW-0472">Membrane</keyword>
<feature type="transmembrane region" description="Helical" evidence="6">
    <location>
        <begin position="77"/>
        <end position="96"/>
    </location>
</feature>
<feature type="transmembrane region" description="Helical" evidence="6">
    <location>
        <begin position="339"/>
        <end position="360"/>
    </location>
</feature>
<sequence>MLFPKITIFKNIDWLLLVAVFLLICFGLSTLYSLALGSENKSFNLLEKQIISSLLGLVFMFVFIVLDYRVWRSVAPWLYAIAFILLLLVLFFGKNIQGTTGWFVLSKLSFQPIELAKIVIVIVLAKFFAHRSKLDVQISLWLKSFLIIIPFCVLVLLQPDFGSMAVIFLVWIAMLWFHGFNKKYFLFFLIIVLLMAIVSWQFLLVPYQKERVLTFLNPQADLLKSGYNVHQSMVAIGSGGFWGRRLGLGTQSQLHFLPVSEADFIFAALGEELGFIGASVLFVLYLIVFYRLFKIIKNTKDDFGTFLVFGFAMIFFIQLVINVGMAVGILPVTGLPLPFVSYGGSFLIMSLIAVGMVQGIKIRS</sequence>
<dbReference type="InterPro" id="IPR011923">
    <property type="entry name" value="RodA/MrdB"/>
</dbReference>
<feature type="transmembrane region" description="Helical" evidence="6">
    <location>
        <begin position="185"/>
        <end position="203"/>
    </location>
</feature>
<dbReference type="Proteomes" id="UP000231464">
    <property type="component" value="Unassembled WGS sequence"/>
</dbReference>
<dbReference type="InterPro" id="IPR001182">
    <property type="entry name" value="FtsW/RodA"/>
</dbReference>
<proteinExistence type="predicted"/>
<feature type="transmembrane region" description="Helical" evidence="6">
    <location>
        <begin position="140"/>
        <end position="157"/>
    </location>
</feature>
<evidence type="ECO:0000313" key="7">
    <source>
        <dbReference type="EMBL" id="PIT90073.1"/>
    </source>
</evidence>
<keyword evidence="2 6" id="KW-0812">Transmembrane</keyword>
<evidence type="ECO:0000256" key="3">
    <source>
        <dbReference type="ARBA" id="ARBA00022960"/>
    </source>
</evidence>
<dbReference type="GO" id="GO:0005886">
    <property type="term" value="C:plasma membrane"/>
    <property type="evidence" value="ECO:0007669"/>
    <property type="project" value="TreeGrafter"/>
</dbReference>
<comment type="subcellular location">
    <subcellularLocation>
        <location evidence="1">Membrane</location>
        <topology evidence="1">Multi-pass membrane protein</topology>
    </subcellularLocation>
</comment>
<evidence type="ECO:0000256" key="6">
    <source>
        <dbReference type="SAM" id="Phobius"/>
    </source>
</evidence>
<dbReference type="GO" id="GO:0051301">
    <property type="term" value="P:cell division"/>
    <property type="evidence" value="ECO:0007669"/>
    <property type="project" value="InterPro"/>
</dbReference>
<evidence type="ECO:0000256" key="1">
    <source>
        <dbReference type="ARBA" id="ARBA00004141"/>
    </source>
</evidence>
<dbReference type="EMBL" id="PFBP01000007">
    <property type="protein sequence ID" value="PIT90073.1"/>
    <property type="molecule type" value="Genomic_DNA"/>
</dbReference>
<feature type="transmembrane region" description="Helical" evidence="6">
    <location>
        <begin position="305"/>
        <end position="327"/>
    </location>
</feature>
<reference evidence="8" key="1">
    <citation type="submission" date="2017-09" db="EMBL/GenBank/DDBJ databases">
        <title>Depth-based differentiation of microbial function through sediment-hosted aquifers and enrichment of novel symbionts in the deep terrestrial subsurface.</title>
        <authorList>
            <person name="Probst A.J."/>
            <person name="Ladd B."/>
            <person name="Jarett J.K."/>
            <person name="Geller-Mcgrath D.E."/>
            <person name="Sieber C.M.K."/>
            <person name="Emerson J.B."/>
            <person name="Anantharaman K."/>
            <person name="Thomas B.C."/>
            <person name="Malmstrom R."/>
            <person name="Stieglmeier M."/>
            <person name="Klingl A."/>
            <person name="Woyke T."/>
            <person name="Ryan C.M."/>
            <person name="Banfield J.F."/>
        </authorList>
    </citation>
    <scope>NUCLEOTIDE SEQUENCE [LARGE SCALE GENOMIC DNA]</scope>
</reference>
<dbReference type="GO" id="GO:0015648">
    <property type="term" value="F:lipid-linked peptidoglycan transporter activity"/>
    <property type="evidence" value="ECO:0007669"/>
    <property type="project" value="TreeGrafter"/>
</dbReference>
<organism evidence="7 8">
    <name type="scientific">Candidatus Kuenenbacteria bacterium CG10_big_fil_rev_8_21_14_0_10_36_11</name>
    <dbReference type="NCBI Taxonomy" id="1974618"/>
    <lineage>
        <taxon>Bacteria</taxon>
        <taxon>Candidatus Kueneniibacteriota</taxon>
    </lineage>
</organism>
<name>A0A2M6WB91_9BACT</name>
<feature type="transmembrane region" description="Helical" evidence="6">
    <location>
        <begin position="108"/>
        <end position="128"/>
    </location>
</feature>
<accession>A0A2M6WB91</accession>
<keyword evidence="4 6" id="KW-1133">Transmembrane helix</keyword>